<dbReference type="Proteomes" id="UP000186313">
    <property type="component" value="Unassembled WGS sequence"/>
</dbReference>
<protein>
    <submittedName>
        <fullName evidence="2">Phosphohydrolase</fullName>
    </submittedName>
</protein>
<dbReference type="PROSITE" id="PS51831">
    <property type="entry name" value="HD"/>
    <property type="match status" value="1"/>
</dbReference>
<dbReference type="Gene3D" id="1.10.3210.50">
    <property type="match status" value="1"/>
</dbReference>
<dbReference type="EMBL" id="MJMJ01000012">
    <property type="protein sequence ID" value="OLQ90425.1"/>
    <property type="molecule type" value="Genomic_DNA"/>
</dbReference>
<proteinExistence type="predicted"/>
<dbReference type="AlphaFoldDB" id="A0A1Q9HJC0"/>
<evidence type="ECO:0000313" key="2">
    <source>
        <dbReference type="EMBL" id="OLQ90425.1"/>
    </source>
</evidence>
<dbReference type="STRING" id="1381081.BIY22_05360"/>
<dbReference type="SMART" id="SM00471">
    <property type="entry name" value="HDc"/>
    <property type="match status" value="1"/>
</dbReference>
<reference evidence="2 3" key="1">
    <citation type="submission" date="2016-09" db="EMBL/GenBank/DDBJ databases">
        <title>Genomic Taxonomy of the Vibrionaceae.</title>
        <authorList>
            <person name="Gonzalez-Castillo A."/>
            <person name="Gomez-Gil B."/>
            <person name="Enciso-Ibarra K."/>
        </authorList>
    </citation>
    <scope>NUCLEOTIDE SEQUENCE [LARGE SCALE GENOMIC DNA]</scope>
    <source>
        <strain evidence="2 3">CAIM 703</strain>
    </source>
</reference>
<feature type="domain" description="HD" evidence="1">
    <location>
        <begin position="27"/>
        <end position="131"/>
    </location>
</feature>
<organism evidence="2 3">
    <name type="scientific">Vibrio panuliri</name>
    <dbReference type="NCBI Taxonomy" id="1381081"/>
    <lineage>
        <taxon>Bacteria</taxon>
        <taxon>Pseudomonadati</taxon>
        <taxon>Pseudomonadota</taxon>
        <taxon>Gammaproteobacteria</taxon>
        <taxon>Vibrionales</taxon>
        <taxon>Vibrionaceae</taxon>
        <taxon>Vibrio</taxon>
    </lineage>
</organism>
<dbReference type="GO" id="GO:0016787">
    <property type="term" value="F:hydrolase activity"/>
    <property type="evidence" value="ECO:0007669"/>
    <property type="project" value="UniProtKB-KW"/>
</dbReference>
<dbReference type="OrthoDB" id="9797344at2"/>
<gene>
    <name evidence="2" type="ORF">BIY22_05360</name>
</gene>
<evidence type="ECO:0000259" key="1">
    <source>
        <dbReference type="PROSITE" id="PS51831"/>
    </source>
</evidence>
<evidence type="ECO:0000313" key="3">
    <source>
        <dbReference type="Proteomes" id="UP000186313"/>
    </source>
</evidence>
<comment type="caution">
    <text evidence="2">The sequence shown here is derived from an EMBL/GenBank/DDBJ whole genome shotgun (WGS) entry which is preliminary data.</text>
</comment>
<dbReference type="InterPro" id="IPR003607">
    <property type="entry name" value="HD/PDEase_dom"/>
</dbReference>
<sequence>MTLSIGHYENSLLEYAKAQMLQDPAHDIAHVLRVVRTAKQLAQSEGARLEVVVPAAYLHDCVSLAKNHPNRAKSSHLAADKAIIFLQQLGYPAEYFQDIHHAIVAHSFSAKVTPKTLEAEVVQDADRLDALGAIGVARCIQVGTALGVALYNPQDPFCQQRDPDDRLYSVDHFYTKLFTLKDTMCTDSARREGEKRTEFMRQYLAQLAGEV</sequence>
<name>A0A1Q9HJC0_9VIBR</name>
<dbReference type="RefSeq" id="WP_075708025.1">
    <property type="nucleotide sequence ID" value="NZ_MJMJ01000012.1"/>
</dbReference>
<dbReference type="PANTHER" id="PTHR33594:SF1">
    <property type="entry name" value="HD_PDEASE DOMAIN-CONTAINING PROTEIN"/>
    <property type="match status" value="1"/>
</dbReference>
<dbReference type="CDD" id="cd00077">
    <property type="entry name" value="HDc"/>
    <property type="match status" value="1"/>
</dbReference>
<dbReference type="InterPro" id="IPR006674">
    <property type="entry name" value="HD_domain"/>
</dbReference>
<dbReference type="SUPFAM" id="SSF109604">
    <property type="entry name" value="HD-domain/PDEase-like"/>
    <property type="match status" value="1"/>
</dbReference>
<keyword evidence="2" id="KW-0378">Hydrolase</keyword>
<dbReference type="PANTHER" id="PTHR33594">
    <property type="entry name" value="SUPERFAMILY HYDROLASE, PUTATIVE (AFU_ORTHOLOGUE AFUA_1G03035)-RELATED"/>
    <property type="match status" value="1"/>
</dbReference>
<accession>A0A1Q9HJC0</accession>
<dbReference type="Pfam" id="PF01966">
    <property type="entry name" value="HD"/>
    <property type="match status" value="1"/>
</dbReference>